<evidence type="ECO:0000313" key="4">
    <source>
        <dbReference type="EMBL" id="MEW9500336.1"/>
    </source>
</evidence>
<dbReference type="PANTHER" id="PTHR43048">
    <property type="entry name" value="METHYLMALONYL-COA EPIMERASE"/>
    <property type="match status" value="1"/>
</dbReference>
<dbReference type="InterPro" id="IPR017515">
    <property type="entry name" value="MeMalonyl-CoA_epimerase"/>
</dbReference>
<dbReference type="RefSeq" id="WP_367777615.1">
    <property type="nucleotide sequence ID" value="NZ_JBFMIA010000001.1"/>
</dbReference>
<dbReference type="EC" id="5.1.99.1" evidence="4"/>
<protein>
    <submittedName>
        <fullName evidence="4">Methylmalonyl-CoA epimerase</fullName>
        <ecNumber evidence="4">5.1.99.1</ecNumber>
    </submittedName>
</protein>
<evidence type="ECO:0000256" key="2">
    <source>
        <dbReference type="ARBA" id="ARBA00022723"/>
    </source>
</evidence>
<dbReference type="Pfam" id="PF13669">
    <property type="entry name" value="Glyoxalase_4"/>
    <property type="match status" value="1"/>
</dbReference>
<dbReference type="CDD" id="cd07249">
    <property type="entry name" value="MMCE"/>
    <property type="match status" value="1"/>
</dbReference>
<dbReference type="InterPro" id="IPR029068">
    <property type="entry name" value="Glyas_Bleomycin-R_OHBP_Dase"/>
</dbReference>
<dbReference type="GO" id="GO:0004493">
    <property type="term" value="F:methylmalonyl-CoA epimerase activity"/>
    <property type="evidence" value="ECO:0007669"/>
    <property type="project" value="UniProtKB-EC"/>
</dbReference>
<name>A0ABV3PZB7_9BACL</name>
<comment type="similarity">
    <text evidence="1">Belongs to the methylmalonyl-CoA epimerase family.</text>
</comment>
<proteinExistence type="inferred from homology"/>
<reference evidence="4 5" key="1">
    <citation type="journal article" date="1979" name="Int. J. Syst. Evol. Microbiol.">
        <title>Bacillus globisporus subsp. marinus subsp. nov.</title>
        <authorList>
            <person name="Liu H."/>
        </authorList>
    </citation>
    <scope>NUCLEOTIDE SEQUENCE [LARGE SCALE GENOMIC DNA]</scope>
    <source>
        <strain evidence="4 5">DSM 1297</strain>
    </source>
</reference>
<dbReference type="EMBL" id="JBFMIA010000001">
    <property type="protein sequence ID" value="MEW9500336.1"/>
    <property type="molecule type" value="Genomic_DNA"/>
</dbReference>
<keyword evidence="2" id="KW-0479">Metal-binding</keyword>
<accession>A0ABV3PZB7</accession>
<feature type="domain" description="VOC" evidence="3">
    <location>
        <begin position="3"/>
        <end position="131"/>
    </location>
</feature>
<dbReference type="InterPro" id="IPR051785">
    <property type="entry name" value="MMCE/EMCE_epimerase"/>
</dbReference>
<keyword evidence="5" id="KW-1185">Reference proteome</keyword>
<dbReference type="Gene3D" id="3.10.180.10">
    <property type="entry name" value="2,3-Dihydroxybiphenyl 1,2-Dioxygenase, domain 1"/>
    <property type="match status" value="1"/>
</dbReference>
<gene>
    <name evidence="4" type="primary">mce</name>
    <name evidence="4" type="ORF">AB1471_00825</name>
</gene>
<keyword evidence="4" id="KW-0413">Isomerase</keyword>
<sequence>METVDHIGIAVQSIKESLPFYVDMLTLTLLKVERVEEQGVKIAFIDAGNVKLELLEPLHDESPIATFIQKRGQGIHHVAFKVSGIEERIQELKEKGIRFISDEPRRGAGGADIAFLHPTQANGVLYELCDHRGKKGASSHE</sequence>
<dbReference type="InterPro" id="IPR037523">
    <property type="entry name" value="VOC_core"/>
</dbReference>
<evidence type="ECO:0000259" key="3">
    <source>
        <dbReference type="PROSITE" id="PS51819"/>
    </source>
</evidence>
<comment type="caution">
    <text evidence="4">The sequence shown here is derived from an EMBL/GenBank/DDBJ whole genome shotgun (WGS) entry which is preliminary data.</text>
</comment>
<dbReference type="PANTHER" id="PTHR43048:SF3">
    <property type="entry name" value="METHYLMALONYL-COA EPIMERASE, MITOCHONDRIAL"/>
    <property type="match status" value="1"/>
</dbReference>
<organism evidence="4 5">
    <name type="scientific">Jeotgalibacillus marinus</name>
    <dbReference type="NCBI Taxonomy" id="86667"/>
    <lineage>
        <taxon>Bacteria</taxon>
        <taxon>Bacillati</taxon>
        <taxon>Bacillota</taxon>
        <taxon>Bacilli</taxon>
        <taxon>Bacillales</taxon>
        <taxon>Caryophanaceae</taxon>
        <taxon>Jeotgalibacillus</taxon>
    </lineage>
</organism>
<evidence type="ECO:0000256" key="1">
    <source>
        <dbReference type="ARBA" id="ARBA00009308"/>
    </source>
</evidence>
<dbReference type="Proteomes" id="UP001556040">
    <property type="component" value="Unassembled WGS sequence"/>
</dbReference>
<dbReference type="NCBIfam" id="TIGR03081">
    <property type="entry name" value="metmalonyl_epim"/>
    <property type="match status" value="1"/>
</dbReference>
<dbReference type="PROSITE" id="PS51819">
    <property type="entry name" value="VOC"/>
    <property type="match status" value="1"/>
</dbReference>
<dbReference type="SUPFAM" id="SSF54593">
    <property type="entry name" value="Glyoxalase/Bleomycin resistance protein/Dihydroxybiphenyl dioxygenase"/>
    <property type="match status" value="1"/>
</dbReference>
<evidence type="ECO:0000313" key="5">
    <source>
        <dbReference type="Proteomes" id="UP001556040"/>
    </source>
</evidence>